<dbReference type="Proteomes" id="UP001230504">
    <property type="component" value="Unassembled WGS sequence"/>
</dbReference>
<dbReference type="AlphaFoldDB" id="A0AAD8Q922"/>
<feature type="region of interest" description="Disordered" evidence="1">
    <location>
        <begin position="115"/>
        <end position="137"/>
    </location>
</feature>
<dbReference type="EMBL" id="JAHLJV010000006">
    <property type="protein sequence ID" value="KAK1598060.1"/>
    <property type="molecule type" value="Genomic_DNA"/>
</dbReference>
<dbReference type="RefSeq" id="XP_060418805.1">
    <property type="nucleotide sequence ID" value="XM_060559788.1"/>
</dbReference>
<sequence>MVQVVFKSPARVILTTPLVPSSPKHTTSPPGTLASSNPPAQHSRYTGTPGQGLDWPATQFFPTSNYESIPFSPPRNGASLLTDPDQTSPCLMRVVKQTMYGYLLYSLPRQQKPAMRASNRASGSTAIAGADFSPKRF</sequence>
<feature type="region of interest" description="Disordered" evidence="1">
    <location>
        <begin position="17"/>
        <end position="57"/>
    </location>
</feature>
<evidence type="ECO:0000313" key="2">
    <source>
        <dbReference type="EMBL" id="KAK1598060.1"/>
    </source>
</evidence>
<gene>
    <name evidence="2" type="ORF">LY79DRAFT_576367</name>
</gene>
<evidence type="ECO:0000256" key="1">
    <source>
        <dbReference type="SAM" id="MobiDB-lite"/>
    </source>
</evidence>
<dbReference type="GeneID" id="85444028"/>
<keyword evidence="3" id="KW-1185">Reference proteome</keyword>
<feature type="compositionally biased region" description="Polar residues" evidence="1">
    <location>
        <begin position="23"/>
        <end position="48"/>
    </location>
</feature>
<comment type="caution">
    <text evidence="2">The sequence shown here is derived from an EMBL/GenBank/DDBJ whole genome shotgun (WGS) entry which is preliminary data.</text>
</comment>
<proteinExistence type="predicted"/>
<evidence type="ECO:0000313" key="3">
    <source>
        <dbReference type="Proteomes" id="UP001230504"/>
    </source>
</evidence>
<accession>A0AAD8Q922</accession>
<organism evidence="2 3">
    <name type="scientific">Colletotrichum navitas</name>
    <dbReference type="NCBI Taxonomy" id="681940"/>
    <lineage>
        <taxon>Eukaryota</taxon>
        <taxon>Fungi</taxon>
        <taxon>Dikarya</taxon>
        <taxon>Ascomycota</taxon>
        <taxon>Pezizomycotina</taxon>
        <taxon>Sordariomycetes</taxon>
        <taxon>Hypocreomycetidae</taxon>
        <taxon>Glomerellales</taxon>
        <taxon>Glomerellaceae</taxon>
        <taxon>Colletotrichum</taxon>
        <taxon>Colletotrichum graminicola species complex</taxon>
    </lineage>
</organism>
<protein>
    <submittedName>
        <fullName evidence="2">Uncharacterized protein</fullName>
    </submittedName>
</protein>
<name>A0AAD8Q922_9PEZI</name>
<reference evidence="2" key="1">
    <citation type="submission" date="2021-06" db="EMBL/GenBank/DDBJ databases">
        <title>Comparative genomics, transcriptomics and evolutionary studies reveal genomic signatures of adaptation to plant cell wall in hemibiotrophic fungi.</title>
        <authorList>
            <consortium name="DOE Joint Genome Institute"/>
            <person name="Baroncelli R."/>
            <person name="Diaz J.F."/>
            <person name="Benocci T."/>
            <person name="Peng M."/>
            <person name="Battaglia E."/>
            <person name="Haridas S."/>
            <person name="Andreopoulos W."/>
            <person name="Labutti K."/>
            <person name="Pangilinan J."/>
            <person name="Floch G.L."/>
            <person name="Makela M.R."/>
            <person name="Henrissat B."/>
            <person name="Grigoriev I.V."/>
            <person name="Crouch J.A."/>
            <person name="De Vries R.P."/>
            <person name="Sukno S.A."/>
            <person name="Thon M.R."/>
        </authorList>
    </citation>
    <scope>NUCLEOTIDE SEQUENCE</scope>
    <source>
        <strain evidence="2">CBS 125086</strain>
    </source>
</reference>